<reference evidence="1 2" key="2">
    <citation type="journal article" date="2011" name="Stand. Genomic Sci.">
        <title>Complete genome sequence of Staphylothermus hellenicus P8.</title>
        <authorList>
            <person name="Anderson I."/>
            <person name="Wirth R."/>
            <person name="Lucas S."/>
            <person name="Copeland A."/>
            <person name="Lapidus A."/>
            <person name="Cheng J.F."/>
            <person name="Goodwin L."/>
            <person name="Pitluck S."/>
            <person name="Davenport K."/>
            <person name="Detter J.C."/>
            <person name="Han C."/>
            <person name="Tapia R."/>
            <person name="Land M."/>
            <person name="Hauser L."/>
            <person name="Pati A."/>
            <person name="Mikhailova N."/>
            <person name="Woyke T."/>
            <person name="Klenk H.P."/>
            <person name="Kyrpides N."/>
            <person name="Ivanova N."/>
        </authorList>
    </citation>
    <scope>NUCLEOTIDE SEQUENCE [LARGE SCALE GENOMIC DNA]</scope>
    <source>
        <strain evidence="2">DSM 12710 / JCM 10830 / BK20S6-10-b1 / P8</strain>
    </source>
</reference>
<dbReference type="GeneID" id="9234909"/>
<dbReference type="RefSeq" id="WP_013143900.1">
    <property type="nucleotide sequence ID" value="NC_014205.1"/>
</dbReference>
<accession>D7DAA7</accession>
<dbReference type="PANTHER" id="PTHR38816">
    <property type="entry name" value="EXOSOME SUBUNIT, DUF54 FAMILY-RELATED"/>
    <property type="match status" value="1"/>
</dbReference>
<evidence type="ECO:0000313" key="2">
    <source>
        <dbReference type="Proteomes" id="UP000002573"/>
    </source>
</evidence>
<dbReference type="Gene3D" id="3.30.1440.10">
    <property type="match status" value="1"/>
</dbReference>
<evidence type="ECO:0000313" key="1">
    <source>
        <dbReference type="EMBL" id="ADI32703.1"/>
    </source>
</evidence>
<dbReference type="AlphaFoldDB" id="D7DAA7"/>
<name>D7DAA7_STAHD</name>
<dbReference type="InterPro" id="IPR022803">
    <property type="entry name" value="Ribosomal_uL5_dom_sf"/>
</dbReference>
<dbReference type="EMBL" id="CP002051">
    <property type="protein sequence ID" value="ADI32703.1"/>
    <property type="molecule type" value="Genomic_DNA"/>
</dbReference>
<evidence type="ECO:0008006" key="3">
    <source>
        <dbReference type="Google" id="ProtNLM"/>
    </source>
</evidence>
<gene>
    <name evidence="1" type="ordered locus">Shell_1616</name>
</gene>
<dbReference type="OrthoDB" id="10874at2157"/>
<dbReference type="Proteomes" id="UP000002573">
    <property type="component" value="Chromosome"/>
</dbReference>
<dbReference type="PANTHER" id="PTHR38816:SF1">
    <property type="entry name" value="EXOSOME SUBUNIT"/>
    <property type="match status" value="1"/>
</dbReference>
<keyword evidence="2" id="KW-1185">Reference proteome</keyword>
<dbReference type="SUPFAM" id="SSF55282">
    <property type="entry name" value="RL5-like"/>
    <property type="match status" value="1"/>
</dbReference>
<dbReference type="STRING" id="591019.Shell_1616"/>
<dbReference type="Pfam" id="PF01877">
    <property type="entry name" value="RNA_binding"/>
    <property type="match status" value="1"/>
</dbReference>
<dbReference type="KEGG" id="shc:Shell_1616"/>
<proteinExistence type="predicted"/>
<protein>
    <recommendedName>
        <fullName evidence="3">Exosome subunit</fullName>
    </recommendedName>
</protein>
<reference evidence="2" key="1">
    <citation type="submission" date="2010-05" db="EMBL/GenBank/DDBJ databases">
        <title>Complete sequence of Staphylothermus hellenicus DSM 12710.</title>
        <authorList>
            <consortium name="US DOE Joint Genome Institute"/>
            <person name="Lucas S."/>
            <person name="Copeland A."/>
            <person name="Lapidus A."/>
            <person name="Cheng J.-F."/>
            <person name="Bruce D."/>
            <person name="Goodwin L."/>
            <person name="Pitluck S."/>
            <person name="Davenport K."/>
            <person name="Detter J.C."/>
            <person name="Han C."/>
            <person name="Tapia R."/>
            <person name="Larimer F."/>
            <person name="Land M."/>
            <person name="Hauser L."/>
            <person name="Kyrpides N."/>
            <person name="Mikhailova N."/>
            <person name="Anderson I.J."/>
            <person name="Woyke T."/>
        </authorList>
    </citation>
    <scope>NUCLEOTIDE SEQUENCE [LARGE SCALE GENOMIC DNA]</scope>
    <source>
        <strain evidence="2">DSM 12710 / JCM 10830 / BK20S6-10-b1 / P8</strain>
    </source>
</reference>
<dbReference type="InterPro" id="IPR002739">
    <property type="entry name" value="PAB1135-like"/>
</dbReference>
<dbReference type="eggNOG" id="arCOG01042">
    <property type="taxonomic scope" value="Archaea"/>
</dbReference>
<organism evidence="1 2">
    <name type="scientific">Staphylothermus hellenicus (strain DSM 12710 / JCM 10830 / BK20S6-10-b1 / P8)</name>
    <dbReference type="NCBI Taxonomy" id="591019"/>
    <lineage>
        <taxon>Archaea</taxon>
        <taxon>Thermoproteota</taxon>
        <taxon>Thermoprotei</taxon>
        <taxon>Desulfurococcales</taxon>
        <taxon>Desulfurococcaceae</taxon>
        <taxon>Staphylothermus</taxon>
    </lineage>
</organism>
<dbReference type="HOGENOM" id="CLU_131306_1_1_2"/>
<sequence>MINVREITILTHCHATEDCEKVLHAVRNILPSNIRNNIVFNKQVLRGHYGNPITIIRATITSNAEQVLKHIANLMDDTEKTILSVSFDLRYGRRENKLYLRISKQKAYSGKVVIHDSDDVIKLVIRFKGSRRPEKIKEFLREMGLIK</sequence>